<feature type="transmembrane region" description="Helical" evidence="1">
    <location>
        <begin position="28"/>
        <end position="50"/>
    </location>
</feature>
<proteinExistence type="predicted"/>
<feature type="transmembrane region" description="Helical" evidence="1">
    <location>
        <begin position="175"/>
        <end position="198"/>
    </location>
</feature>
<dbReference type="Proteomes" id="UP000252187">
    <property type="component" value="Unassembled WGS sequence"/>
</dbReference>
<comment type="caution">
    <text evidence="2">The sequence shown here is derived from an EMBL/GenBank/DDBJ whole genome shotgun (WGS) entry which is preliminary data.</text>
</comment>
<feature type="transmembrane region" description="Helical" evidence="1">
    <location>
        <begin position="98"/>
        <end position="121"/>
    </location>
</feature>
<evidence type="ECO:0000313" key="3">
    <source>
        <dbReference type="Proteomes" id="UP000252187"/>
    </source>
</evidence>
<accession>A0A365PB27</accession>
<evidence type="ECO:0000256" key="1">
    <source>
        <dbReference type="SAM" id="Phobius"/>
    </source>
</evidence>
<organism evidence="2 3">
    <name type="scientific">Dietzia maris</name>
    <dbReference type="NCBI Taxonomy" id="37915"/>
    <lineage>
        <taxon>Bacteria</taxon>
        <taxon>Bacillati</taxon>
        <taxon>Actinomycetota</taxon>
        <taxon>Actinomycetes</taxon>
        <taxon>Mycobacteriales</taxon>
        <taxon>Dietziaceae</taxon>
        <taxon>Dietzia</taxon>
    </lineage>
</organism>
<protein>
    <submittedName>
        <fullName evidence="2">Cytochrome c biogenesis protein CcdA</fullName>
    </submittedName>
</protein>
<sequence>MPPMDGLVLAQGIGSAFQQTAASGPLLLALGACLLAGLVSFASPCVVPLIPGYLAYLASVVGAERPPVTVAQAEQRHSESRTITLEEKKARQRSRYRVVGASLLFVGGFTVVFVSLSAMVLGTVQYLAPHEELLQRIGGVITILMGLVFIGFVPVLQRDTRFQPKAVSTWVGAPLLGGVFALGWTPCLGPTLAAALSVAAGSGFSGTRGVMLIVAYCLGLGLPFILVAWSSTWAIRTVGWLQRNTRRIQIIGGLLLIAVGIALFSGVWALFISWLRDFAITGTTLPI</sequence>
<dbReference type="PANTHER" id="PTHR31272">
    <property type="entry name" value="CYTOCHROME C-TYPE BIOGENESIS PROTEIN HI_1454-RELATED"/>
    <property type="match status" value="1"/>
</dbReference>
<name>A0A365PB27_9ACTN</name>
<reference evidence="2 3" key="1">
    <citation type="submission" date="2018-06" db="EMBL/GenBank/DDBJ databases">
        <title>Whole genome sequencing of four bacterial strains from South Shetland trench revealing bio-synthetic gene clusters.</title>
        <authorList>
            <person name="Abdel-Mageed W.M."/>
            <person name="Lehri B."/>
            <person name="Jarmusch S.A."/>
            <person name="Miranda K."/>
            <person name="Goodfellow M."/>
            <person name="Jaspars M."/>
            <person name="Karlyshev A.V."/>
        </authorList>
    </citation>
    <scope>NUCLEOTIDE SEQUENCE [LARGE SCALE GENOMIC DNA]</scope>
    <source>
        <strain evidence="2 3">SST1</strain>
    </source>
</reference>
<keyword evidence="1" id="KW-1133">Transmembrane helix</keyword>
<keyword evidence="1" id="KW-0472">Membrane</keyword>
<dbReference type="PANTHER" id="PTHR31272:SF4">
    <property type="entry name" value="CYTOCHROME C-TYPE BIOGENESIS PROTEIN HI_1454-RELATED"/>
    <property type="match status" value="1"/>
</dbReference>
<keyword evidence="1" id="KW-0812">Transmembrane</keyword>
<feature type="transmembrane region" description="Helical" evidence="1">
    <location>
        <begin position="210"/>
        <end position="229"/>
    </location>
</feature>
<evidence type="ECO:0000313" key="2">
    <source>
        <dbReference type="EMBL" id="RBA37362.1"/>
    </source>
</evidence>
<dbReference type="InterPro" id="IPR051790">
    <property type="entry name" value="Cytochrome_c-biogenesis_DsbD"/>
</dbReference>
<feature type="transmembrane region" description="Helical" evidence="1">
    <location>
        <begin position="250"/>
        <end position="275"/>
    </location>
</feature>
<dbReference type="AlphaFoldDB" id="A0A365PB27"/>
<dbReference type="EMBL" id="QNTT01000014">
    <property type="protein sequence ID" value="RBA37362.1"/>
    <property type="molecule type" value="Genomic_DNA"/>
</dbReference>
<gene>
    <name evidence="2" type="ORF">DQ226_07170</name>
</gene>
<feature type="transmembrane region" description="Helical" evidence="1">
    <location>
        <begin position="133"/>
        <end position="155"/>
    </location>
</feature>